<dbReference type="Proteomes" id="UP000248857">
    <property type="component" value="Unassembled WGS sequence"/>
</dbReference>
<dbReference type="SUPFAM" id="SSF51735">
    <property type="entry name" value="NAD(P)-binding Rossmann-fold domains"/>
    <property type="match status" value="1"/>
</dbReference>
<dbReference type="RefSeq" id="WP_110988620.1">
    <property type="nucleotide sequence ID" value="NZ_CAWNWM010000026.1"/>
</dbReference>
<dbReference type="InterPro" id="IPR002347">
    <property type="entry name" value="SDR_fam"/>
</dbReference>
<evidence type="ECO:0000313" key="5">
    <source>
        <dbReference type="Proteomes" id="UP000248857"/>
    </source>
</evidence>
<evidence type="ECO:0000256" key="3">
    <source>
        <dbReference type="RuleBase" id="RU000363"/>
    </source>
</evidence>
<proteinExistence type="inferred from homology"/>
<gene>
    <name evidence="4" type="ORF">C1752_08872</name>
</gene>
<accession>A0A2W1JA41</accession>
<organism evidence="4 5">
    <name type="scientific">Acaryochloris thomasi RCC1774</name>
    <dbReference type="NCBI Taxonomy" id="1764569"/>
    <lineage>
        <taxon>Bacteria</taxon>
        <taxon>Bacillati</taxon>
        <taxon>Cyanobacteriota</taxon>
        <taxon>Cyanophyceae</taxon>
        <taxon>Acaryochloridales</taxon>
        <taxon>Acaryochloridaceae</taxon>
        <taxon>Acaryochloris</taxon>
        <taxon>Acaryochloris thomasi</taxon>
    </lineage>
</organism>
<dbReference type="PANTHER" id="PTHR44196">
    <property type="entry name" value="DEHYDROGENASE/REDUCTASE SDR FAMILY MEMBER 7B"/>
    <property type="match status" value="1"/>
</dbReference>
<protein>
    <submittedName>
        <fullName evidence="4">Putative oxidoreductase</fullName>
        <ecNumber evidence="4">1.-.-.-</ecNumber>
    </submittedName>
</protein>
<dbReference type="AlphaFoldDB" id="A0A2W1JA41"/>
<dbReference type="PRINTS" id="PR00081">
    <property type="entry name" value="GDHRDH"/>
</dbReference>
<dbReference type="PIRSF" id="PIRSF000126">
    <property type="entry name" value="11-beta-HSD1"/>
    <property type="match status" value="1"/>
</dbReference>
<dbReference type="OrthoDB" id="9808814at2"/>
<dbReference type="Gene3D" id="3.40.50.720">
    <property type="entry name" value="NAD(P)-binding Rossmann-like Domain"/>
    <property type="match status" value="1"/>
</dbReference>
<keyword evidence="2 4" id="KW-0560">Oxidoreductase</keyword>
<dbReference type="GO" id="GO:0016491">
    <property type="term" value="F:oxidoreductase activity"/>
    <property type="evidence" value="ECO:0007669"/>
    <property type="project" value="UniProtKB-KW"/>
</dbReference>
<keyword evidence="5" id="KW-1185">Reference proteome</keyword>
<dbReference type="EC" id="1.-.-.-" evidence="4"/>
<dbReference type="PRINTS" id="PR00080">
    <property type="entry name" value="SDRFAMILY"/>
</dbReference>
<evidence type="ECO:0000256" key="1">
    <source>
        <dbReference type="ARBA" id="ARBA00006484"/>
    </source>
</evidence>
<dbReference type="InterPro" id="IPR036291">
    <property type="entry name" value="NAD(P)-bd_dom_sf"/>
</dbReference>
<comment type="similarity">
    <text evidence="1 3">Belongs to the short-chain dehydrogenases/reductases (SDR) family.</text>
</comment>
<evidence type="ECO:0000256" key="2">
    <source>
        <dbReference type="ARBA" id="ARBA00023002"/>
    </source>
</evidence>
<reference evidence="4 5" key="1">
    <citation type="journal article" date="2018" name="Sci. Rep.">
        <title>A novel species of the marine cyanobacterium Acaryochloris with a unique pigment content and lifestyle.</title>
        <authorList>
            <person name="Partensky F."/>
            <person name="Six C."/>
            <person name="Ratin M."/>
            <person name="Garczarek L."/>
            <person name="Vaulot D."/>
            <person name="Probert I."/>
            <person name="Calteau A."/>
            <person name="Gourvil P."/>
            <person name="Marie D."/>
            <person name="Grebert T."/>
            <person name="Bouchier C."/>
            <person name="Le Panse S."/>
            <person name="Gachenot M."/>
            <person name="Rodriguez F."/>
            <person name="Garrido J.L."/>
        </authorList>
    </citation>
    <scope>NUCLEOTIDE SEQUENCE [LARGE SCALE GENOMIC DNA]</scope>
    <source>
        <strain evidence="4 5">RCC1774</strain>
    </source>
</reference>
<dbReference type="Pfam" id="PF00106">
    <property type="entry name" value="adh_short"/>
    <property type="match status" value="1"/>
</dbReference>
<sequence length="262" mass="28422">MGTALITGASSGIGEAFAEELAQRGMDVVIVARSKDKLEQLAERLRSQHSIQAEVIVQDLTTPEAATAVYKAVETLGWPIDLLINNAGFGDYGVFCDRPRQKQLDMIQLNISALVDLTHQFLPRMIERQSGSMINVASIAAFQPLPYLSVYAATKAFVLSFSEALWEENRKHNISILAVCPGPTESQFFEAAEFPSALAGGSQKATPAEEVVKEALQALAEKQSNVVTGGISNWLISNVPRLWPRQSLVKGVAKVMQPPATK</sequence>
<dbReference type="EMBL" id="PQWO01000026">
    <property type="protein sequence ID" value="PZD70878.1"/>
    <property type="molecule type" value="Genomic_DNA"/>
</dbReference>
<comment type="caution">
    <text evidence="4">The sequence shown here is derived from an EMBL/GenBank/DDBJ whole genome shotgun (WGS) entry which is preliminary data.</text>
</comment>
<name>A0A2W1JA41_9CYAN</name>
<dbReference type="GO" id="GO:0016020">
    <property type="term" value="C:membrane"/>
    <property type="evidence" value="ECO:0007669"/>
    <property type="project" value="TreeGrafter"/>
</dbReference>
<evidence type="ECO:0000313" key="4">
    <source>
        <dbReference type="EMBL" id="PZD70878.1"/>
    </source>
</evidence>
<dbReference type="PANTHER" id="PTHR44196:SF2">
    <property type="entry name" value="SHORT-CHAIN DEHYDROGENASE-RELATED"/>
    <property type="match status" value="1"/>
</dbReference>